<keyword evidence="5" id="KW-1185">Reference proteome</keyword>
<dbReference type="InterPro" id="IPR009715">
    <property type="entry name" value="RtcR"/>
</dbReference>
<evidence type="ECO:0000256" key="2">
    <source>
        <dbReference type="ARBA" id="ARBA00022840"/>
    </source>
</evidence>
<dbReference type="CDD" id="cd00009">
    <property type="entry name" value="AAA"/>
    <property type="match status" value="1"/>
</dbReference>
<dbReference type="NCBIfam" id="NF038308">
    <property type="entry name" value="RNA_repair_RtcR"/>
    <property type="match status" value="1"/>
</dbReference>
<name>A0A512M9N8_9BACT</name>
<dbReference type="OrthoDB" id="9802354at2"/>
<reference evidence="4 5" key="1">
    <citation type="submission" date="2019-07" db="EMBL/GenBank/DDBJ databases">
        <title>Whole genome shotgun sequence of Brevifollis gellanilyticus NBRC 108608.</title>
        <authorList>
            <person name="Hosoyama A."/>
            <person name="Uohara A."/>
            <person name="Ohji S."/>
            <person name="Ichikawa N."/>
        </authorList>
    </citation>
    <scope>NUCLEOTIDE SEQUENCE [LARGE SCALE GENOMIC DNA]</scope>
    <source>
        <strain evidence="4 5">NBRC 108608</strain>
    </source>
</reference>
<sequence length="530" mass="59618">MKPIVTFGFLGTSLDRAFGPERWSKWRPTVSMCQHEDLLISRLELLVDPKFADMARGVVADIAQVSPETEVVMHDFPLKDAWDFQEVYEALYDFVSDYDFEPEKKDYLIHLTTGTHVAQICWFLLNEAQFIPARLLQTGPARHDSRDATSAGRYEIIDLDLSKYDRLATRFAQEQERTLDFLKSGIATKSKGFNKLIEQIEIVAVNSKAPILITGPTGAGKSMLAGRIYDLRKARAGLTGRFVEVNCATLRGDQAMSALFGHKRGSFTGAQADRPGLLKEADKGLIFLDEIGELGLDEQAMLLRALEDKTFLPLGSDKAVQSDFQLIAGTNRDLRVQVAEGKFRDDLLARINLWTFALPGLAERREDIAANLDFELERFSKAHRKQVRMNKEAREAFLKFARSPEAKWSANFRDLNAAVTRMATLAPKGRITVECVTSEVARLQESWCDVGGRLSGDLPAVLGDKQRADIDPFDVVQLEFVIRVCKESKTLSDAGRKLFAVSRAKRTVTNDADRLKKYLARFDLKWDDVK</sequence>
<accession>A0A512M9N8</accession>
<keyword evidence="2" id="KW-0067">ATP-binding</keyword>
<dbReference type="AlphaFoldDB" id="A0A512M9N8"/>
<evidence type="ECO:0000313" key="4">
    <source>
        <dbReference type="EMBL" id="GEP43454.1"/>
    </source>
</evidence>
<dbReference type="SMART" id="SM00382">
    <property type="entry name" value="AAA"/>
    <property type="match status" value="1"/>
</dbReference>
<dbReference type="InterPro" id="IPR058031">
    <property type="entry name" value="AAA_lid_NorR"/>
</dbReference>
<feature type="domain" description="Sigma-54 factor interaction" evidence="3">
    <location>
        <begin position="186"/>
        <end position="424"/>
    </location>
</feature>
<dbReference type="SUPFAM" id="SSF52540">
    <property type="entry name" value="P-loop containing nucleoside triphosphate hydrolases"/>
    <property type="match status" value="1"/>
</dbReference>
<proteinExistence type="predicted"/>
<dbReference type="InterPro" id="IPR002078">
    <property type="entry name" value="Sigma_54_int"/>
</dbReference>
<protein>
    <submittedName>
        <fullName evidence="4">Transcriptional regulator</fullName>
    </submittedName>
</protein>
<dbReference type="Gene3D" id="3.40.50.300">
    <property type="entry name" value="P-loop containing nucleotide triphosphate hydrolases"/>
    <property type="match status" value="1"/>
</dbReference>
<dbReference type="GO" id="GO:0003700">
    <property type="term" value="F:DNA-binding transcription factor activity"/>
    <property type="evidence" value="ECO:0007669"/>
    <property type="project" value="InterPro"/>
</dbReference>
<dbReference type="InterPro" id="IPR017183">
    <property type="entry name" value="Sigma54_dep_tscrpt_act_RtcR"/>
</dbReference>
<evidence type="ECO:0000313" key="5">
    <source>
        <dbReference type="Proteomes" id="UP000321577"/>
    </source>
</evidence>
<dbReference type="PANTHER" id="PTHR32071">
    <property type="entry name" value="TRANSCRIPTIONAL REGULATORY PROTEIN"/>
    <property type="match status" value="1"/>
</dbReference>
<evidence type="ECO:0000256" key="1">
    <source>
        <dbReference type="ARBA" id="ARBA00022741"/>
    </source>
</evidence>
<dbReference type="PANTHER" id="PTHR32071:SF14">
    <property type="entry name" value="TRANSCRIPTIONAL REGULATORY PROTEIN RTCR"/>
    <property type="match status" value="1"/>
</dbReference>
<dbReference type="Gene3D" id="1.10.8.60">
    <property type="match status" value="1"/>
</dbReference>
<dbReference type="InterPro" id="IPR027417">
    <property type="entry name" value="P-loop_NTPase"/>
</dbReference>
<comment type="caution">
    <text evidence="4">The sequence shown here is derived from an EMBL/GenBank/DDBJ whole genome shotgun (WGS) entry which is preliminary data.</text>
</comment>
<dbReference type="GO" id="GO:0005524">
    <property type="term" value="F:ATP binding"/>
    <property type="evidence" value="ECO:0007669"/>
    <property type="project" value="UniProtKB-KW"/>
</dbReference>
<dbReference type="Proteomes" id="UP000321577">
    <property type="component" value="Unassembled WGS sequence"/>
</dbReference>
<dbReference type="PROSITE" id="PS50045">
    <property type="entry name" value="SIGMA54_INTERACT_4"/>
    <property type="match status" value="1"/>
</dbReference>
<organism evidence="4 5">
    <name type="scientific">Brevifollis gellanilyticus</name>
    <dbReference type="NCBI Taxonomy" id="748831"/>
    <lineage>
        <taxon>Bacteria</taxon>
        <taxon>Pseudomonadati</taxon>
        <taxon>Verrucomicrobiota</taxon>
        <taxon>Verrucomicrobiia</taxon>
        <taxon>Verrucomicrobiales</taxon>
        <taxon>Verrucomicrobiaceae</taxon>
    </lineage>
</organism>
<dbReference type="Pfam" id="PF25601">
    <property type="entry name" value="AAA_lid_14"/>
    <property type="match status" value="1"/>
</dbReference>
<dbReference type="PIRSF" id="PIRSF037354">
    <property type="entry name" value="Txn_actvtr_RtcR"/>
    <property type="match status" value="1"/>
</dbReference>
<evidence type="ECO:0000259" key="3">
    <source>
        <dbReference type="PROSITE" id="PS50045"/>
    </source>
</evidence>
<dbReference type="InterPro" id="IPR003593">
    <property type="entry name" value="AAA+_ATPase"/>
</dbReference>
<gene>
    <name evidence="4" type="primary">rtcR</name>
    <name evidence="4" type="ORF">BGE01nite_27450</name>
</gene>
<dbReference type="Pfam" id="PF00158">
    <property type="entry name" value="Sigma54_activat"/>
    <property type="match status" value="1"/>
</dbReference>
<keyword evidence="1" id="KW-0547">Nucleotide-binding</keyword>
<dbReference type="RefSeq" id="WP_146851030.1">
    <property type="nucleotide sequence ID" value="NZ_BKAG01000017.1"/>
</dbReference>
<dbReference type="EMBL" id="BKAG01000017">
    <property type="protein sequence ID" value="GEP43454.1"/>
    <property type="molecule type" value="Genomic_DNA"/>
</dbReference>
<dbReference type="Pfam" id="PF06956">
    <property type="entry name" value="RtcR"/>
    <property type="match status" value="1"/>
</dbReference>